<keyword evidence="6" id="KW-1185">Reference proteome</keyword>
<accession>A0A164XEZ9</accession>
<evidence type="ECO:0000256" key="4">
    <source>
        <dbReference type="RuleBase" id="RU000363"/>
    </source>
</evidence>
<proteinExistence type="inferred from homology"/>
<dbReference type="CDD" id="cd05374">
    <property type="entry name" value="17beta-HSD-like_SDR_c"/>
    <property type="match status" value="1"/>
</dbReference>
<dbReference type="PANTHER" id="PTHR44169">
    <property type="entry name" value="NADPH-DEPENDENT 1-ACYLDIHYDROXYACETONE PHOSPHATE REDUCTASE"/>
    <property type="match status" value="1"/>
</dbReference>
<dbReference type="OrthoDB" id="2102561at2759"/>
<evidence type="ECO:0000256" key="1">
    <source>
        <dbReference type="ARBA" id="ARBA00006484"/>
    </source>
</evidence>
<dbReference type="PRINTS" id="PR00081">
    <property type="entry name" value="GDHRDH"/>
</dbReference>
<protein>
    <submittedName>
        <fullName evidence="5">NAD-binding protein</fullName>
    </submittedName>
</protein>
<dbReference type="Proteomes" id="UP000076722">
    <property type="component" value="Unassembled WGS sequence"/>
</dbReference>
<dbReference type="STRING" id="1314777.A0A164XEZ9"/>
<evidence type="ECO:0000256" key="2">
    <source>
        <dbReference type="ARBA" id="ARBA00022857"/>
    </source>
</evidence>
<dbReference type="GO" id="GO:0016491">
    <property type="term" value="F:oxidoreductase activity"/>
    <property type="evidence" value="ECO:0007669"/>
    <property type="project" value="UniProtKB-KW"/>
</dbReference>
<dbReference type="FunFam" id="3.40.50.720:FF:000261">
    <property type="entry name" value="NADPH-dependent 1-acyldihydroxyacetone phosphate reductase"/>
    <property type="match status" value="1"/>
</dbReference>
<dbReference type="Pfam" id="PF00106">
    <property type="entry name" value="adh_short"/>
    <property type="match status" value="1"/>
</dbReference>
<comment type="similarity">
    <text evidence="1 4">Belongs to the short-chain dehydrogenases/reductases (SDR) family.</text>
</comment>
<dbReference type="PRINTS" id="PR00080">
    <property type="entry name" value="SDRFAMILY"/>
</dbReference>
<organism evidence="5 6">
    <name type="scientific">Sistotremastrum niveocremeum HHB9708</name>
    <dbReference type="NCBI Taxonomy" id="1314777"/>
    <lineage>
        <taxon>Eukaryota</taxon>
        <taxon>Fungi</taxon>
        <taxon>Dikarya</taxon>
        <taxon>Basidiomycota</taxon>
        <taxon>Agaricomycotina</taxon>
        <taxon>Agaricomycetes</taxon>
        <taxon>Sistotremastrales</taxon>
        <taxon>Sistotremastraceae</taxon>
        <taxon>Sertulicium</taxon>
        <taxon>Sertulicium niveocremeum</taxon>
    </lineage>
</organism>
<dbReference type="InterPro" id="IPR020904">
    <property type="entry name" value="Sc_DH/Rdtase_CS"/>
</dbReference>
<evidence type="ECO:0000313" key="5">
    <source>
        <dbReference type="EMBL" id="KZS95911.1"/>
    </source>
</evidence>
<sequence length="278" mass="30354">MSQGQQKVVLVTGCSKGGIGHSLCDAFAAKGCRVYASARRVEAMDGFKHAGIRRVTLDVTKDEDVKSAIDFVIAEEGRIDILVNNAGTLCIGPIIDIPAEQAAQCFDTNFISVLRMTNEVVPHMASRKHGLIVNIGSVTGEIPTPFNGMYSAAKAALHSMTDTLSLELAPLGIRTFLVSPASVKSNIAQNHSKIFTLPPNSLYKSYLDRIIGRMYMSQKEGTYVTADVFAAQVVERALRPTPPWFWRGGGGAFKWLFLNLIPRRWALGMLWNIIAGKK</sequence>
<dbReference type="AlphaFoldDB" id="A0A164XEZ9"/>
<dbReference type="SUPFAM" id="SSF51735">
    <property type="entry name" value="NAD(P)-binding Rossmann-fold domains"/>
    <property type="match status" value="1"/>
</dbReference>
<reference evidence="5 6" key="1">
    <citation type="journal article" date="2016" name="Mol. Biol. Evol.">
        <title>Comparative Genomics of Early-Diverging Mushroom-Forming Fungi Provides Insights into the Origins of Lignocellulose Decay Capabilities.</title>
        <authorList>
            <person name="Nagy L.G."/>
            <person name="Riley R."/>
            <person name="Tritt A."/>
            <person name="Adam C."/>
            <person name="Daum C."/>
            <person name="Floudas D."/>
            <person name="Sun H."/>
            <person name="Yadav J.S."/>
            <person name="Pangilinan J."/>
            <person name="Larsson K.H."/>
            <person name="Matsuura K."/>
            <person name="Barry K."/>
            <person name="Labutti K."/>
            <person name="Kuo R."/>
            <person name="Ohm R.A."/>
            <person name="Bhattacharya S.S."/>
            <person name="Shirouzu T."/>
            <person name="Yoshinaga Y."/>
            <person name="Martin F.M."/>
            <person name="Grigoriev I.V."/>
            <person name="Hibbett D.S."/>
        </authorList>
    </citation>
    <scope>NUCLEOTIDE SEQUENCE [LARGE SCALE GENOMIC DNA]</scope>
    <source>
        <strain evidence="5 6">HHB9708</strain>
    </source>
</reference>
<dbReference type="PANTHER" id="PTHR44169:SF6">
    <property type="entry name" value="NADPH-DEPENDENT 1-ACYLDIHYDROXYACETONE PHOSPHATE REDUCTASE"/>
    <property type="match status" value="1"/>
</dbReference>
<dbReference type="InterPro" id="IPR002347">
    <property type="entry name" value="SDR_fam"/>
</dbReference>
<evidence type="ECO:0000313" key="6">
    <source>
        <dbReference type="Proteomes" id="UP000076722"/>
    </source>
</evidence>
<dbReference type="InterPro" id="IPR036291">
    <property type="entry name" value="NAD(P)-bd_dom_sf"/>
</dbReference>
<evidence type="ECO:0000256" key="3">
    <source>
        <dbReference type="ARBA" id="ARBA00023002"/>
    </source>
</evidence>
<dbReference type="Gene3D" id="3.40.50.720">
    <property type="entry name" value="NAD(P)-binding Rossmann-like Domain"/>
    <property type="match status" value="1"/>
</dbReference>
<gene>
    <name evidence="5" type="ORF">SISNIDRAFT_451564</name>
</gene>
<name>A0A164XEZ9_9AGAM</name>
<keyword evidence="3" id="KW-0560">Oxidoreductase</keyword>
<dbReference type="PROSITE" id="PS00061">
    <property type="entry name" value="ADH_SHORT"/>
    <property type="match status" value="1"/>
</dbReference>
<dbReference type="GO" id="GO:0005783">
    <property type="term" value="C:endoplasmic reticulum"/>
    <property type="evidence" value="ECO:0007669"/>
    <property type="project" value="TreeGrafter"/>
</dbReference>
<keyword evidence="2" id="KW-0521">NADP</keyword>
<dbReference type="EMBL" id="KV419400">
    <property type="protein sequence ID" value="KZS95911.1"/>
    <property type="molecule type" value="Genomic_DNA"/>
</dbReference>